<evidence type="ECO:0000313" key="6">
    <source>
        <dbReference type="Proteomes" id="UP000019063"/>
    </source>
</evidence>
<dbReference type="InterPro" id="IPR011008">
    <property type="entry name" value="Dimeric_a/b-barrel"/>
</dbReference>
<dbReference type="Pfam" id="PF01037">
    <property type="entry name" value="AsnC_trans_reg"/>
    <property type="match status" value="1"/>
</dbReference>
<dbReference type="RefSeq" id="WP_043845783.1">
    <property type="nucleotide sequence ID" value="NZ_AQQW01000010.1"/>
</dbReference>
<gene>
    <name evidence="5" type="ORF">ATO8_15538</name>
</gene>
<keyword evidence="3" id="KW-0804">Transcription</keyword>
<dbReference type="SUPFAM" id="SSF54909">
    <property type="entry name" value="Dimeric alpha+beta barrel"/>
    <property type="match status" value="1"/>
</dbReference>
<dbReference type="eggNOG" id="COG1522">
    <property type="taxonomic scope" value="Bacteria"/>
</dbReference>
<dbReference type="GO" id="GO:0043200">
    <property type="term" value="P:response to amino acid"/>
    <property type="evidence" value="ECO:0007669"/>
    <property type="project" value="TreeGrafter"/>
</dbReference>
<dbReference type="PRINTS" id="PR00033">
    <property type="entry name" value="HTHASNC"/>
</dbReference>
<keyword evidence="6" id="KW-1185">Reference proteome</keyword>
<dbReference type="InterPro" id="IPR019888">
    <property type="entry name" value="Tscrpt_reg_AsnC-like"/>
</dbReference>
<dbReference type="PANTHER" id="PTHR30154">
    <property type="entry name" value="LEUCINE-RESPONSIVE REGULATORY PROTEIN"/>
    <property type="match status" value="1"/>
</dbReference>
<dbReference type="SMART" id="SM00344">
    <property type="entry name" value="HTH_ASNC"/>
    <property type="match status" value="1"/>
</dbReference>
<comment type="caution">
    <text evidence="5">The sequence shown here is derived from an EMBL/GenBank/DDBJ whole genome shotgun (WGS) entry which is preliminary data.</text>
</comment>
<accession>W4HGZ0</accession>
<dbReference type="GO" id="GO:0006355">
    <property type="term" value="P:regulation of DNA-templated transcription"/>
    <property type="evidence" value="ECO:0007669"/>
    <property type="project" value="UniProtKB-ARBA"/>
</dbReference>
<sequence length="153" mass="17048">MTSADETDLRILRILQKRGRISNAELAEAAHISASACHRRVARLEAEGFISGYVALLNPRRFRLPTTVFVEITLDGQSDEVLDGFETAVARVPEVLECHLMAGSADYLLKVVAEDTEDFARIHRRHLTRLPHVAQMQSSFSLRSVHSTTALPI</sequence>
<evidence type="ECO:0000256" key="1">
    <source>
        <dbReference type="ARBA" id="ARBA00023015"/>
    </source>
</evidence>
<dbReference type="Gene3D" id="1.10.10.10">
    <property type="entry name" value="Winged helix-like DNA-binding domain superfamily/Winged helix DNA-binding domain"/>
    <property type="match status" value="1"/>
</dbReference>
<dbReference type="PROSITE" id="PS50956">
    <property type="entry name" value="HTH_ASNC_2"/>
    <property type="match status" value="1"/>
</dbReference>
<proteinExistence type="predicted"/>
<dbReference type="PATRIC" id="fig|1317118.6.peg.3194"/>
<dbReference type="EMBL" id="AQQW01000010">
    <property type="protein sequence ID" value="ETW11673.1"/>
    <property type="molecule type" value="Genomic_DNA"/>
</dbReference>
<evidence type="ECO:0000313" key="5">
    <source>
        <dbReference type="EMBL" id="ETW11673.1"/>
    </source>
</evidence>
<dbReference type="InterPro" id="IPR019887">
    <property type="entry name" value="Tscrpt_reg_AsnC/Lrp_C"/>
</dbReference>
<organism evidence="5 6">
    <name type="scientific">Roseivivax marinus</name>
    <dbReference type="NCBI Taxonomy" id="1379903"/>
    <lineage>
        <taxon>Bacteria</taxon>
        <taxon>Pseudomonadati</taxon>
        <taxon>Pseudomonadota</taxon>
        <taxon>Alphaproteobacteria</taxon>
        <taxon>Rhodobacterales</taxon>
        <taxon>Roseobacteraceae</taxon>
        <taxon>Roseivivax</taxon>
    </lineage>
</organism>
<dbReference type="InterPro" id="IPR011991">
    <property type="entry name" value="ArsR-like_HTH"/>
</dbReference>
<dbReference type="SUPFAM" id="SSF46785">
    <property type="entry name" value="Winged helix' DNA-binding domain"/>
    <property type="match status" value="1"/>
</dbReference>
<dbReference type="GO" id="GO:0005829">
    <property type="term" value="C:cytosol"/>
    <property type="evidence" value="ECO:0007669"/>
    <property type="project" value="TreeGrafter"/>
</dbReference>
<dbReference type="PANTHER" id="PTHR30154:SF34">
    <property type="entry name" value="TRANSCRIPTIONAL REGULATOR AZLB"/>
    <property type="match status" value="1"/>
</dbReference>
<feature type="domain" description="HTH asnC-type" evidence="4">
    <location>
        <begin position="4"/>
        <end position="86"/>
    </location>
</feature>
<dbReference type="Gene3D" id="3.30.70.920">
    <property type="match status" value="1"/>
</dbReference>
<dbReference type="CDD" id="cd00090">
    <property type="entry name" value="HTH_ARSR"/>
    <property type="match status" value="1"/>
</dbReference>
<evidence type="ECO:0000256" key="2">
    <source>
        <dbReference type="ARBA" id="ARBA00023125"/>
    </source>
</evidence>
<name>W4HGZ0_9RHOB</name>
<dbReference type="STRING" id="1379903.ATO8_15538"/>
<dbReference type="InterPro" id="IPR000485">
    <property type="entry name" value="AsnC-type_HTH_dom"/>
</dbReference>
<evidence type="ECO:0000256" key="3">
    <source>
        <dbReference type="ARBA" id="ARBA00023163"/>
    </source>
</evidence>
<dbReference type="GO" id="GO:0043565">
    <property type="term" value="F:sequence-specific DNA binding"/>
    <property type="evidence" value="ECO:0007669"/>
    <property type="project" value="InterPro"/>
</dbReference>
<keyword evidence="2" id="KW-0238">DNA-binding</keyword>
<dbReference type="InterPro" id="IPR036388">
    <property type="entry name" value="WH-like_DNA-bd_sf"/>
</dbReference>
<dbReference type="Proteomes" id="UP000019063">
    <property type="component" value="Unassembled WGS sequence"/>
</dbReference>
<dbReference type="Pfam" id="PF13412">
    <property type="entry name" value="HTH_24"/>
    <property type="match status" value="1"/>
</dbReference>
<evidence type="ECO:0000259" key="4">
    <source>
        <dbReference type="PROSITE" id="PS50956"/>
    </source>
</evidence>
<protein>
    <submittedName>
        <fullName evidence="5">AsnC family transcriptional regulator</fullName>
    </submittedName>
</protein>
<dbReference type="InterPro" id="IPR036390">
    <property type="entry name" value="WH_DNA-bd_sf"/>
</dbReference>
<keyword evidence="1" id="KW-0805">Transcription regulation</keyword>
<dbReference type="AlphaFoldDB" id="W4HGZ0"/>
<reference evidence="5 6" key="1">
    <citation type="journal article" date="2014" name="Antonie Van Leeuwenhoek">
        <title>Roseivivax atlanticus sp. nov., isolated from surface seawater of the Atlantic Ocean.</title>
        <authorList>
            <person name="Li G."/>
            <person name="Lai Q."/>
            <person name="Liu X."/>
            <person name="Sun F."/>
            <person name="Shao Z."/>
        </authorList>
    </citation>
    <scope>NUCLEOTIDE SEQUENCE [LARGE SCALE GENOMIC DNA]</scope>
    <source>
        <strain evidence="5 6">22II-s10s</strain>
    </source>
</reference>